<sequence>MNGATPAGGVLDAHVHVWAPSRLAYPWLRDEPALDRDFGPDDVDDADGAITEWVFVEADSSAPLDEVAWVSGLAWPGLRAIVAKVDLRHPRLDELTQAPLVRGVRHLLQDQRITEDLLPGLRAAGERGLTFDATVRWPQLDALAALLAAAPGTPTVLDHLGKPPVRMGLDSAEGQEWRRSIHRIAALPHVQVKLSGLPAEGGLGHEFLEETLEAFGSERCLFGGDWPVSGVPGAGTPVADALAAVRSVTSDERVFGANARAFYGV</sequence>
<dbReference type="InterPro" id="IPR052350">
    <property type="entry name" value="Metallo-dep_Lactonases"/>
</dbReference>
<reference evidence="3" key="1">
    <citation type="submission" date="2021-03" db="EMBL/GenBank/DDBJ databases">
        <title>Microbacterium sp. nov., a novel actinobacterium isolated from cow dung.</title>
        <authorList>
            <person name="Zhang L."/>
        </authorList>
    </citation>
    <scope>NUCLEOTIDE SEQUENCE</scope>
    <source>
        <strain evidence="3">NEAU-LLB</strain>
    </source>
</reference>
<proteinExistence type="inferred from homology"/>
<evidence type="ECO:0000256" key="1">
    <source>
        <dbReference type="ARBA" id="ARBA00038310"/>
    </source>
</evidence>
<dbReference type="Proteomes" id="UP000680132">
    <property type="component" value="Unassembled WGS sequence"/>
</dbReference>
<dbReference type="EMBL" id="JAGFOA010000002">
    <property type="protein sequence ID" value="MBO3662841.1"/>
    <property type="molecule type" value="Genomic_DNA"/>
</dbReference>
<dbReference type="SUPFAM" id="SSF51556">
    <property type="entry name" value="Metallo-dependent hydrolases"/>
    <property type="match status" value="1"/>
</dbReference>
<keyword evidence="4" id="KW-1185">Reference proteome</keyword>
<accession>A0A939QNU5</accession>
<dbReference type="PANTHER" id="PTHR43569">
    <property type="entry name" value="AMIDOHYDROLASE"/>
    <property type="match status" value="1"/>
</dbReference>
<evidence type="ECO:0000313" key="4">
    <source>
        <dbReference type="Proteomes" id="UP000680132"/>
    </source>
</evidence>
<comment type="caution">
    <text evidence="3">The sequence shown here is derived from an EMBL/GenBank/DDBJ whole genome shotgun (WGS) entry which is preliminary data.</text>
</comment>
<dbReference type="PANTHER" id="PTHR43569:SF2">
    <property type="entry name" value="AMIDOHYDROLASE-RELATED DOMAIN-CONTAINING PROTEIN"/>
    <property type="match status" value="1"/>
</dbReference>
<protein>
    <submittedName>
        <fullName evidence="3">Amidohydrolase family protein</fullName>
    </submittedName>
</protein>
<dbReference type="RefSeq" id="WP_208501108.1">
    <property type="nucleotide sequence ID" value="NZ_JAGFOA010000002.1"/>
</dbReference>
<dbReference type="Pfam" id="PF04909">
    <property type="entry name" value="Amidohydro_2"/>
    <property type="match status" value="1"/>
</dbReference>
<gene>
    <name evidence="3" type="ORF">J5V96_04855</name>
</gene>
<dbReference type="InterPro" id="IPR032466">
    <property type="entry name" value="Metal_Hydrolase"/>
</dbReference>
<name>A0A939QNU5_9MICO</name>
<dbReference type="AlphaFoldDB" id="A0A939QNU5"/>
<dbReference type="Gene3D" id="3.20.20.140">
    <property type="entry name" value="Metal-dependent hydrolases"/>
    <property type="match status" value="1"/>
</dbReference>
<dbReference type="GO" id="GO:0016787">
    <property type="term" value="F:hydrolase activity"/>
    <property type="evidence" value="ECO:0007669"/>
    <property type="project" value="InterPro"/>
</dbReference>
<evidence type="ECO:0000259" key="2">
    <source>
        <dbReference type="Pfam" id="PF04909"/>
    </source>
</evidence>
<comment type="similarity">
    <text evidence="1">Belongs to the metallo-dependent hydrolases superfamily.</text>
</comment>
<evidence type="ECO:0000313" key="3">
    <source>
        <dbReference type="EMBL" id="MBO3662841.1"/>
    </source>
</evidence>
<dbReference type="InterPro" id="IPR006680">
    <property type="entry name" value="Amidohydro-rel"/>
</dbReference>
<feature type="domain" description="Amidohydrolase-related" evidence="2">
    <location>
        <begin position="12"/>
        <end position="264"/>
    </location>
</feature>
<organism evidence="3 4">
    <name type="scientific">Microbacterium stercoris</name>
    <dbReference type="NCBI Taxonomy" id="2820289"/>
    <lineage>
        <taxon>Bacteria</taxon>
        <taxon>Bacillati</taxon>
        <taxon>Actinomycetota</taxon>
        <taxon>Actinomycetes</taxon>
        <taxon>Micrococcales</taxon>
        <taxon>Microbacteriaceae</taxon>
        <taxon>Microbacterium</taxon>
    </lineage>
</organism>